<evidence type="ECO:0000256" key="2">
    <source>
        <dbReference type="ARBA" id="ARBA00023239"/>
    </source>
</evidence>
<evidence type="ECO:0000256" key="1">
    <source>
        <dbReference type="ARBA" id="ARBA00022723"/>
    </source>
</evidence>
<dbReference type="PANTHER" id="PTHR22789:SF0">
    <property type="entry name" value="3-OXO-TETRONATE 4-PHOSPHATE DECARBOXYLASE-RELATED"/>
    <property type="match status" value="1"/>
</dbReference>
<feature type="domain" description="Class II aldolase/adducin N-terminal" evidence="3">
    <location>
        <begin position="8"/>
        <end position="186"/>
    </location>
</feature>
<dbReference type="PANTHER" id="PTHR22789">
    <property type="entry name" value="FUCULOSE PHOSPHATE ALDOLASE"/>
    <property type="match status" value="1"/>
</dbReference>
<dbReference type="Pfam" id="PF00596">
    <property type="entry name" value="Aldolase_II"/>
    <property type="match status" value="1"/>
</dbReference>
<dbReference type="EC" id="4.1.1.104" evidence="4"/>
<name>A0A645AMQ5_9ZZZZ</name>
<dbReference type="InterPro" id="IPR050197">
    <property type="entry name" value="Aldolase_class_II_sugar_metab"/>
</dbReference>
<dbReference type="SMART" id="SM01007">
    <property type="entry name" value="Aldolase_II"/>
    <property type="match status" value="1"/>
</dbReference>
<dbReference type="Gene3D" id="3.40.225.10">
    <property type="entry name" value="Class II aldolase/adducin N-terminal domain"/>
    <property type="match status" value="1"/>
</dbReference>
<dbReference type="AlphaFoldDB" id="A0A645AMQ5"/>
<keyword evidence="1" id="KW-0479">Metal-binding</keyword>
<evidence type="ECO:0000259" key="3">
    <source>
        <dbReference type="SMART" id="SM01007"/>
    </source>
</evidence>
<proteinExistence type="predicted"/>
<dbReference type="GO" id="GO:0005829">
    <property type="term" value="C:cytosol"/>
    <property type="evidence" value="ECO:0007669"/>
    <property type="project" value="TreeGrafter"/>
</dbReference>
<accession>A0A645AMQ5</accession>
<evidence type="ECO:0000313" key="4">
    <source>
        <dbReference type="EMBL" id="MPM54206.1"/>
    </source>
</evidence>
<dbReference type="GO" id="GO:0016832">
    <property type="term" value="F:aldehyde-lyase activity"/>
    <property type="evidence" value="ECO:0007669"/>
    <property type="project" value="TreeGrafter"/>
</dbReference>
<dbReference type="SUPFAM" id="SSF53639">
    <property type="entry name" value="AraD/HMP-PK domain-like"/>
    <property type="match status" value="1"/>
</dbReference>
<reference evidence="4" key="1">
    <citation type="submission" date="2019-08" db="EMBL/GenBank/DDBJ databases">
        <authorList>
            <person name="Kucharzyk K."/>
            <person name="Murdoch R.W."/>
            <person name="Higgins S."/>
            <person name="Loffler F."/>
        </authorList>
    </citation>
    <scope>NUCLEOTIDE SEQUENCE</scope>
</reference>
<dbReference type="EMBL" id="VSSQ01014698">
    <property type="protein sequence ID" value="MPM54206.1"/>
    <property type="molecule type" value="Genomic_DNA"/>
</dbReference>
<dbReference type="InterPro" id="IPR001303">
    <property type="entry name" value="Aldolase_II/adducin_N"/>
</dbReference>
<dbReference type="GO" id="GO:0019323">
    <property type="term" value="P:pentose catabolic process"/>
    <property type="evidence" value="ECO:0007669"/>
    <property type="project" value="TreeGrafter"/>
</dbReference>
<comment type="caution">
    <text evidence="4">The sequence shown here is derived from an EMBL/GenBank/DDBJ whole genome shotgun (WGS) entry which is preliminary data.</text>
</comment>
<dbReference type="InterPro" id="IPR036409">
    <property type="entry name" value="Aldolase_II/adducin_N_sf"/>
</dbReference>
<keyword evidence="2 4" id="KW-0456">Lyase</keyword>
<gene>
    <name evidence="4" type="primary">otnC_8</name>
    <name evidence="4" type="ORF">SDC9_100980</name>
</gene>
<dbReference type="GO" id="GO:0046872">
    <property type="term" value="F:metal ion binding"/>
    <property type="evidence" value="ECO:0007669"/>
    <property type="project" value="UniProtKB-KW"/>
</dbReference>
<sequence>MKYMPERRLFCELGRRMWEKGWVAANDGNLSMRVESGQLLVTPAGVSKGFMTPDMILLLDASGEPLDPGSPWVPSSELLLHLRCYELHGEINGVCHAHPPYATAFACARLPIDVPILGETLMSLGPVPCAPYARTGTPALALVAAPLLAKYNGVLLANHGAVTLGSDLQAAYLRMETLEHTARIHLNTRLLGGGVSLTSEEAAELR</sequence>
<protein>
    <submittedName>
        <fullName evidence="4">3-oxo-tetronate 4-phosphate decarboxylase</fullName>
        <ecNumber evidence="4">4.1.1.104</ecNumber>
    </submittedName>
</protein>
<organism evidence="4">
    <name type="scientific">bioreactor metagenome</name>
    <dbReference type="NCBI Taxonomy" id="1076179"/>
    <lineage>
        <taxon>unclassified sequences</taxon>
        <taxon>metagenomes</taxon>
        <taxon>ecological metagenomes</taxon>
    </lineage>
</organism>